<gene>
    <name evidence="2" type="ORF">OEZ71_09835</name>
</gene>
<dbReference type="Proteomes" id="UP001652564">
    <property type="component" value="Unassembled WGS sequence"/>
</dbReference>
<evidence type="ECO:0000256" key="1">
    <source>
        <dbReference type="SAM" id="Coils"/>
    </source>
</evidence>
<keyword evidence="1" id="KW-0175">Coiled coil</keyword>
<proteinExistence type="predicted"/>
<name>A0ABT2ZN85_9RHOB</name>
<evidence type="ECO:0000313" key="3">
    <source>
        <dbReference type="Proteomes" id="UP001652564"/>
    </source>
</evidence>
<organism evidence="2 3">
    <name type="scientific">Albidovulum litorale</name>
    <dbReference type="NCBI Taxonomy" id="2984134"/>
    <lineage>
        <taxon>Bacteria</taxon>
        <taxon>Pseudomonadati</taxon>
        <taxon>Pseudomonadota</taxon>
        <taxon>Alphaproteobacteria</taxon>
        <taxon>Rhodobacterales</taxon>
        <taxon>Paracoccaceae</taxon>
        <taxon>Albidovulum</taxon>
    </lineage>
</organism>
<accession>A0ABT2ZN85</accession>
<dbReference type="RefSeq" id="WP_263739779.1">
    <property type="nucleotide sequence ID" value="NZ_JAOWKZ010000002.1"/>
</dbReference>
<reference evidence="2 3" key="1">
    <citation type="submission" date="2022-10" db="EMBL/GenBank/DDBJ databases">
        <title>Defluviimonas sp. nov., isolated from ocean surface sediments.</title>
        <authorList>
            <person name="He W."/>
            <person name="Wang L."/>
            <person name="Zhang D.-F."/>
        </authorList>
    </citation>
    <scope>NUCLEOTIDE SEQUENCE [LARGE SCALE GENOMIC DNA]</scope>
    <source>
        <strain evidence="2 3">WL0050</strain>
    </source>
</reference>
<protein>
    <submittedName>
        <fullName evidence="2">Uncharacterized protein</fullName>
    </submittedName>
</protein>
<evidence type="ECO:0000313" key="2">
    <source>
        <dbReference type="EMBL" id="MCV2872599.1"/>
    </source>
</evidence>
<keyword evidence="3" id="KW-1185">Reference proteome</keyword>
<comment type="caution">
    <text evidence="2">The sequence shown here is derived from an EMBL/GenBank/DDBJ whole genome shotgun (WGS) entry which is preliminary data.</text>
</comment>
<feature type="coiled-coil region" evidence="1">
    <location>
        <begin position="167"/>
        <end position="201"/>
    </location>
</feature>
<sequence>MLGEMTRMALASEAFDVILTTRDPTKTEASHLKSIHDASKKLAGAAAKSRAEADRILSEAGYAIGQKLREETKLTDGPRGPEIRSALRAMSQADRNSLLLSAMKSKDSETLAAMLDAPAFLAGIDREHQATMRATYEEQVAPHLVREMGALLDTHQSAVAMTRAAERAAQEAQKADAVHKISEAEQAAINAMKELDAATRS</sequence>
<dbReference type="EMBL" id="JAOWKZ010000002">
    <property type="protein sequence ID" value="MCV2872599.1"/>
    <property type="molecule type" value="Genomic_DNA"/>
</dbReference>